<keyword evidence="6" id="KW-0963">Cytoplasm</keyword>
<dbReference type="GO" id="GO:0015631">
    <property type="term" value="F:tubulin binding"/>
    <property type="evidence" value="ECO:0000318"/>
    <property type="project" value="GO_Central"/>
</dbReference>
<evidence type="ECO:0000256" key="5">
    <source>
        <dbReference type="ARBA" id="ARBA00014447"/>
    </source>
</evidence>
<comment type="subunit">
    <text evidence="4">Interacts with RBPJ/RBPSUH.</text>
</comment>
<evidence type="ECO:0000313" key="14">
    <source>
        <dbReference type="Proteomes" id="UP000001357"/>
    </source>
</evidence>
<keyword evidence="14" id="KW-1185">Reference proteome</keyword>
<evidence type="ECO:0000256" key="3">
    <source>
        <dbReference type="ARBA" id="ARBA00010906"/>
    </source>
</evidence>
<dbReference type="RefSeq" id="XP_001749679.1">
    <property type="nucleotide sequence ID" value="XM_001749627.1"/>
</dbReference>
<sequence>MSRANSRMGSRPVSAAGGGPAPLQGFGRTNHDTSNRTTLPPSQVLGRGRYKPVKAKASYVDESLFGEPSRKSASERQQQQTKWAAPWHEPSSRPTSSAKASRAQPSDRTSWLQSAQPRSMRAVDPGKYKSTDPWNGPLTNTAPPAKGARKAMPSDPWRGSGFHQANPARRGLAKPPAATIDLTQDKR</sequence>
<evidence type="ECO:0000256" key="8">
    <source>
        <dbReference type="ARBA" id="ARBA00022976"/>
    </source>
</evidence>
<comment type="similarity">
    <text evidence="3">Belongs to the RITA family.</text>
</comment>
<dbReference type="GO" id="GO:0005737">
    <property type="term" value="C:cytoplasm"/>
    <property type="evidence" value="ECO:0000318"/>
    <property type="project" value="GO_Central"/>
</dbReference>
<feature type="compositionally biased region" description="Polar residues" evidence="12">
    <location>
        <begin position="92"/>
        <end position="117"/>
    </location>
</feature>
<dbReference type="InParanoid" id="A9VAH7"/>
<evidence type="ECO:0000256" key="9">
    <source>
        <dbReference type="ARBA" id="ARBA00023242"/>
    </source>
</evidence>
<evidence type="ECO:0000313" key="13">
    <source>
        <dbReference type="EMBL" id="EDQ85488.1"/>
    </source>
</evidence>
<evidence type="ECO:0000256" key="2">
    <source>
        <dbReference type="ARBA" id="ARBA00004496"/>
    </source>
</evidence>
<evidence type="ECO:0000256" key="10">
    <source>
        <dbReference type="ARBA" id="ARBA00024957"/>
    </source>
</evidence>
<feature type="region of interest" description="Disordered" evidence="12">
    <location>
        <begin position="1"/>
        <end position="187"/>
    </location>
</feature>
<evidence type="ECO:0000256" key="1">
    <source>
        <dbReference type="ARBA" id="ARBA00004123"/>
    </source>
</evidence>
<keyword evidence="7" id="KW-0524">Neurogenesis</keyword>
<keyword evidence="8" id="KW-0914">Notch signaling pathway</keyword>
<name>A9VAH7_MONBE</name>
<dbReference type="GeneID" id="5894968"/>
<evidence type="ECO:0000256" key="6">
    <source>
        <dbReference type="ARBA" id="ARBA00022490"/>
    </source>
</evidence>
<dbReference type="GO" id="GO:0045746">
    <property type="term" value="P:negative regulation of Notch signaling pathway"/>
    <property type="evidence" value="ECO:0000318"/>
    <property type="project" value="GO_Central"/>
</dbReference>
<dbReference type="KEGG" id="mbr:MONBRDRAFT_29230"/>
<evidence type="ECO:0000256" key="11">
    <source>
        <dbReference type="ARBA" id="ARBA00031318"/>
    </source>
</evidence>
<reference evidence="13 14" key="1">
    <citation type="journal article" date="2008" name="Nature">
        <title>The genome of the choanoflagellate Monosiga brevicollis and the origin of metazoans.</title>
        <authorList>
            <consortium name="JGI Sequencing"/>
            <person name="King N."/>
            <person name="Westbrook M.J."/>
            <person name="Young S.L."/>
            <person name="Kuo A."/>
            <person name="Abedin M."/>
            <person name="Chapman J."/>
            <person name="Fairclough S."/>
            <person name="Hellsten U."/>
            <person name="Isogai Y."/>
            <person name="Letunic I."/>
            <person name="Marr M."/>
            <person name="Pincus D."/>
            <person name="Putnam N."/>
            <person name="Rokas A."/>
            <person name="Wright K.J."/>
            <person name="Zuzow R."/>
            <person name="Dirks W."/>
            <person name="Good M."/>
            <person name="Goodstein D."/>
            <person name="Lemons D."/>
            <person name="Li W."/>
            <person name="Lyons J.B."/>
            <person name="Morris A."/>
            <person name="Nichols S."/>
            <person name="Richter D.J."/>
            <person name="Salamov A."/>
            <person name="Bork P."/>
            <person name="Lim W.A."/>
            <person name="Manning G."/>
            <person name="Miller W.T."/>
            <person name="McGinnis W."/>
            <person name="Shapiro H."/>
            <person name="Tjian R."/>
            <person name="Grigoriev I.V."/>
            <person name="Rokhsar D."/>
        </authorList>
    </citation>
    <scope>NUCLEOTIDE SEQUENCE [LARGE SCALE GENOMIC DNA]</scope>
    <source>
        <strain evidence="14">MX1 / ATCC 50154</strain>
    </source>
</reference>
<gene>
    <name evidence="13" type="ORF">MONBRDRAFT_29230</name>
</gene>
<dbReference type="Proteomes" id="UP000001357">
    <property type="component" value="Unassembled WGS sequence"/>
</dbReference>
<organism evidence="13 14">
    <name type="scientific">Monosiga brevicollis</name>
    <name type="common">Choanoflagellate</name>
    <dbReference type="NCBI Taxonomy" id="81824"/>
    <lineage>
        <taxon>Eukaryota</taxon>
        <taxon>Choanoflagellata</taxon>
        <taxon>Craspedida</taxon>
        <taxon>Salpingoecidae</taxon>
        <taxon>Monosiga</taxon>
    </lineage>
</organism>
<keyword evidence="9" id="KW-0539">Nucleus</keyword>
<dbReference type="GO" id="GO:0007219">
    <property type="term" value="P:Notch signaling pathway"/>
    <property type="evidence" value="ECO:0007669"/>
    <property type="project" value="UniProtKB-KW"/>
</dbReference>
<evidence type="ECO:0000256" key="12">
    <source>
        <dbReference type="SAM" id="MobiDB-lite"/>
    </source>
</evidence>
<protein>
    <recommendedName>
        <fullName evidence="5">RBPJ-interacting and tubulin-associated protein 1</fullName>
    </recommendedName>
    <alternativeName>
        <fullName evidence="11">RBPJ-interacting and tubulin-associated protein</fullName>
    </alternativeName>
</protein>
<evidence type="ECO:0000256" key="4">
    <source>
        <dbReference type="ARBA" id="ARBA00011667"/>
    </source>
</evidence>
<evidence type="ECO:0000256" key="7">
    <source>
        <dbReference type="ARBA" id="ARBA00022902"/>
    </source>
</evidence>
<dbReference type="GO" id="GO:0005634">
    <property type="term" value="C:nucleus"/>
    <property type="evidence" value="ECO:0000318"/>
    <property type="project" value="GO_Central"/>
</dbReference>
<accession>A9VAH7</accession>
<dbReference type="InterPro" id="IPR031418">
    <property type="entry name" value="RITA1"/>
</dbReference>
<dbReference type="GO" id="GO:0051168">
    <property type="term" value="P:nuclear export"/>
    <property type="evidence" value="ECO:0000318"/>
    <property type="project" value="GO_Central"/>
</dbReference>
<comment type="subcellular location">
    <subcellularLocation>
        <location evidence="2">Cytoplasm</location>
    </subcellularLocation>
    <subcellularLocation>
        <location evidence="1">Nucleus</location>
    </subcellularLocation>
</comment>
<comment type="function">
    <text evidence="10">Tubulin-binding protein that acts as a negative regulator of Notch signaling pathway. Shuttles between the cytoplasm and the nucleus and mediates the nuclear export of RBPJ/RBPSUH, thereby preventing the interaction between RBPJ/RBPSUH and NICD product of Notch proteins (Notch intracellular domain), leading to down-regulate Notch-mediated transcription. May play a role in neurogenesis.</text>
</comment>
<proteinExistence type="inferred from homology"/>
<dbReference type="EMBL" id="CH991573">
    <property type="protein sequence ID" value="EDQ85488.1"/>
    <property type="molecule type" value="Genomic_DNA"/>
</dbReference>
<dbReference type="PANTHER" id="PTHR34917">
    <property type="entry name" value="RBPJ-INTERACTING AND TUBULIN-ASSOCIATED PROTEIN 1"/>
    <property type="match status" value="1"/>
</dbReference>
<dbReference type="AlphaFoldDB" id="A9VAH7"/>
<dbReference type="PANTHER" id="PTHR34917:SF1">
    <property type="entry name" value="RBPJ-INTERACTING AND TUBULIN-ASSOCIATED PROTEIN 1"/>
    <property type="match status" value="1"/>
</dbReference>